<gene>
    <name evidence="1" type="ORF">HaLaN_04636</name>
</gene>
<sequence>MAEVGVEGRCARGRMSTHNEAASSRAVFRCPANHKMVKRVEKVFAQLCFQPQPLPRAAAASAGAFAQAPDYLPYFVGSTVFVHGGVLPEHVEYGLERINSWFMRTGCTRCPVCCHTHPGRPGSGWKAAALTLAWGLLYSTPAPPQPP</sequence>
<dbReference type="AlphaFoldDB" id="A0A699YHA6"/>
<dbReference type="EMBL" id="BLLF01000238">
    <property type="protein sequence ID" value="GFH09483.1"/>
    <property type="molecule type" value="Genomic_DNA"/>
</dbReference>
<evidence type="ECO:0000313" key="1">
    <source>
        <dbReference type="EMBL" id="GFH09483.1"/>
    </source>
</evidence>
<dbReference type="Proteomes" id="UP000485058">
    <property type="component" value="Unassembled WGS sequence"/>
</dbReference>
<keyword evidence="2" id="KW-1185">Reference proteome</keyword>
<accession>A0A699YHA6</accession>
<protein>
    <submittedName>
        <fullName evidence="1">Shewanella-like protein phosphatase 2</fullName>
    </submittedName>
</protein>
<reference evidence="1 2" key="1">
    <citation type="submission" date="2020-02" db="EMBL/GenBank/DDBJ databases">
        <title>Draft genome sequence of Haematococcus lacustris strain NIES-144.</title>
        <authorList>
            <person name="Morimoto D."/>
            <person name="Nakagawa S."/>
            <person name="Yoshida T."/>
            <person name="Sawayama S."/>
        </authorList>
    </citation>
    <scope>NUCLEOTIDE SEQUENCE [LARGE SCALE GENOMIC DNA]</scope>
    <source>
        <strain evidence="1 2">NIES-144</strain>
    </source>
</reference>
<organism evidence="1 2">
    <name type="scientific">Haematococcus lacustris</name>
    <name type="common">Green alga</name>
    <name type="synonym">Haematococcus pluvialis</name>
    <dbReference type="NCBI Taxonomy" id="44745"/>
    <lineage>
        <taxon>Eukaryota</taxon>
        <taxon>Viridiplantae</taxon>
        <taxon>Chlorophyta</taxon>
        <taxon>core chlorophytes</taxon>
        <taxon>Chlorophyceae</taxon>
        <taxon>CS clade</taxon>
        <taxon>Chlamydomonadales</taxon>
        <taxon>Haematococcaceae</taxon>
        <taxon>Haematococcus</taxon>
    </lineage>
</organism>
<name>A0A699YHA6_HAELA</name>
<evidence type="ECO:0000313" key="2">
    <source>
        <dbReference type="Proteomes" id="UP000485058"/>
    </source>
</evidence>
<proteinExistence type="predicted"/>
<comment type="caution">
    <text evidence="1">The sequence shown here is derived from an EMBL/GenBank/DDBJ whole genome shotgun (WGS) entry which is preliminary data.</text>
</comment>